<name>A0A2W2FKI6_9ACTN</name>
<evidence type="ECO:0000313" key="3">
    <source>
        <dbReference type="Proteomes" id="UP000248544"/>
    </source>
</evidence>
<evidence type="ECO:0000313" key="2">
    <source>
        <dbReference type="EMBL" id="PZG25228.1"/>
    </source>
</evidence>
<dbReference type="InterPro" id="IPR011576">
    <property type="entry name" value="Pyridox_Oxase_N"/>
</dbReference>
<organism evidence="2 3">
    <name type="scientific">Spongiactinospora gelatinilytica</name>
    <dbReference type="NCBI Taxonomy" id="2666298"/>
    <lineage>
        <taxon>Bacteria</taxon>
        <taxon>Bacillati</taxon>
        <taxon>Actinomycetota</taxon>
        <taxon>Actinomycetes</taxon>
        <taxon>Streptosporangiales</taxon>
        <taxon>Streptosporangiaceae</taxon>
        <taxon>Spongiactinospora</taxon>
    </lineage>
</organism>
<dbReference type="SUPFAM" id="SSF50475">
    <property type="entry name" value="FMN-binding split barrel"/>
    <property type="match status" value="1"/>
</dbReference>
<comment type="caution">
    <text evidence="2">The sequence shown here is derived from an EMBL/GenBank/DDBJ whole genome shotgun (WGS) entry which is preliminary data.</text>
</comment>
<proteinExistence type="predicted"/>
<gene>
    <name evidence="2" type="ORF">C1I98_34815</name>
</gene>
<sequence length="154" mass="16743">MQMPLTGAAPAPVRDLAQRKSDVLGTLARDVQLWLATSGPSGAHMVPLGCAWDGSHVVMATHERHRTARNLRDNPRARAAFGTPADVILVDGPVEVLSPGDLPDDFTPPPGLPLDPARVPGCVYLRLTPQRVLAWRHRGEIPDRTLMENGRWLA</sequence>
<feature type="domain" description="Pyridoxamine 5'-phosphate oxidase N-terminal" evidence="1">
    <location>
        <begin position="33"/>
        <end position="135"/>
    </location>
</feature>
<keyword evidence="3" id="KW-1185">Reference proteome</keyword>
<dbReference type="InterPro" id="IPR012349">
    <property type="entry name" value="Split_barrel_FMN-bd"/>
</dbReference>
<evidence type="ECO:0000259" key="1">
    <source>
        <dbReference type="Pfam" id="PF01243"/>
    </source>
</evidence>
<accession>A0A2W2FKI6</accession>
<dbReference type="AlphaFoldDB" id="A0A2W2FKI6"/>
<dbReference type="EMBL" id="POUA01000466">
    <property type="protein sequence ID" value="PZG25228.1"/>
    <property type="molecule type" value="Genomic_DNA"/>
</dbReference>
<dbReference type="Pfam" id="PF01243">
    <property type="entry name" value="PNPOx_N"/>
    <property type="match status" value="1"/>
</dbReference>
<dbReference type="Gene3D" id="2.30.110.10">
    <property type="entry name" value="Electron Transport, Fmn-binding Protein, Chain A"/>
    <property type="match status" value="1"/>
</dbReference>
<dbReference type="Proteomes" id="UP000248544">
    <property type="component" value="Unassembled WGS sequence"/>
</dbReference>
<protein>
    <submittedName>
        <fullName evidence="2">Pyridoxamine 5'-phosphate oxidase</fullName>
    </submittedName>
</protein>
<reference evidence="2 3" key="1">
    <citation type="submission" date="2018-01" db="EMBL/GenBank/DDBJ databases">
        <title>Draft genome sequence of Sphaerisporangium sp. 7K107.</title>
        <authorList>
            <person name="Sahin N."/>
            <person name="Saygin H."/>
            <person name="Ay H."/>
        </authorList>
    </citation>
    <scope>NUCLEOTIDE SEQUENCE [LARGE SCALE GENOMIC DNA]</scope>
    <source>
        <strain evidence="2 3">7K107</strain>
    </source>
</reference>